<dbReference type="PANTHER" id="PTHR43792:SF1">
    <property type="entry name" value="N-ACETYLTRANSFERASE DOMAIN-CONTAINING PROTEIN"/>
    <property type="match status" value="1"/>
</dbReference>
<evidence type="ECO:0000259" key="1">
    <source>
        <dbReference type="PROSITE" id="PS51186"/>
    </source>
</evidence>
<dbReference type="SUPFAM" id="SSF55729">
    <property type="entry name" value="Acyl-CoA N-acyltransferases (Nat)"/>
    <property type="match status" value="1"/>
</dbReference>
<gene>
    <name evidence="2" type="primary">speG</name>
    <name evidence="2" type="ORF">V7x_51950</name>
</gene>
<name>A0A5C6FMW1_9PLAN</name>
<accession>A0A5C6FMW1</accession>
<reference evidence="2 3" key="1">
    <citation type="submission" date="2019-02" db="EMBL/GenBank/DDBJ databases">
        <title>Deep-cultivation of Planctomycetes and their phenomic and genomic characterization uncovers novel biology.</title>
        <authorList>
            <person name="Wiegand S."/>
            <person name="Jogler M."/>
            <person name="Boedeker C."/>
            <person name="Pinto D."/>
            <person name="Vollmers J."/>
            <person name="Rivas-Marin E."/>
            <person name="Kohn T."/>
            <person name="Peeters S.H."/>
            <person name="Heuer A."/>
            <person name="Rast P."/>
            <person name="Oberbeckmann S."/>
            <person name="Bunk B."/>
            <person name="Jeske O."/>
            <person name="Meyerdierks A."/>
            <person name="Storesund J.E."/>
            <person name="Kallscheuer N."/>
            <person name="Luecker S."/>
            <person name="Lage O.M."/>
            <person name="Pohl T."/>
            <person name="Merkel B.J."/>
            <person name="Hornburger P."/>
            <person name="Mueller R.-W."/>
            <person name="Bruemmer F."/>
            <person name="Labrenz M."/>
            <person name="Spormann A.M."/>
            <person name="Op Den Camp H."/>
            <person name="Overmann J."/>
            <person name="Amann R."/>
            <person name="Jetten M.S.M."/>
            <person name="Mascher T."/>
            <person name="Medema M.H."/>
            <person name="Devos D.P."/>
            <person name="Kaster A.-K."/>
            <person name="Ovreas L."/>
            <person name="Rohde M."/>
            <person name="Galperin M.Y."/>
            <person name="Jogler C."/>
        </authorList>
    </citation>
    <scope>NUCLEOTIDE SEQUENCE [LARGE SCALE GENOMIC DNA]</scope>
    <source>
        <strain evidence="2 3">V7</strain>
    </source>
</reference>
<dbReference type="Proteomes" id="UP000316476">
    <property type="component" value="Unassembled WGS sequence"/>
</dbReference>
<organism evidence="2 3">
    <name type="scientific">Crateriforma conspicua</name>
    <dbReference type="NCBI Taxonomy" id="2527996"/>
    <lineage>
        <taxon>Bacteria</taxon>
        <taxon>Pseudomonadati</taxon>
        <taxon>Planctomycetota</taxon>
        <taxon>Planctomycetia</taxon>
        <taxon>Planctomycetales</taxon>
        <taxon>Planctomycetaceae</taxon>
        <taxon>Crateriforma</taxon>
    </lineage>
</organism>
<dbReference type="InterPro" id="IPR016181">
    <property type="entry name" value="Acyl_CoA_acyltransferase"/>
</dbReference>
<dbReference type="Pfam" id="PF13302">
    <property type="entry name" value="Acetyltransf_3"/>
    <property type="match status" value="1"/>
</dbReference>
<comment type="caution">
    <text evidence="2">The sequence shown here is derived from an EMBL/GenBank/DDBJ whole genome shotgun (WGS) entry which is preliminary data.</text>
</comment>
<dbReference type="PROSITE" id="PS51186">
    <property type="entry name" value="GNAT"/>
    <property type="match status" value="1"/>
</dbReference>
<protein>
    <submittedName>
        <fullName evidence="2">Spermidine N(1)-acetyltransferase</fullName>
        <ecNumber evidence="2">2.3.1.57</ecNumber>
    </submittedName>
</protein>
<evidence type="ECO:0000313" key="2">
    <source>
        <dbReference type="EMBL" id="TWU63455.1"/>
    </source>
</evidence>
<dbReference type="Gene3D" id="3.40.630.30">
    <property type="match status" value="1"/>
</dbReference>
<sequence length="177" mass="19727">MYREGPQTPRLTHRAFDLGDAEAFFRLNSDPEVMKFTGEPLLSSLKQAAEAIECYTDFERYGFGRWACVQKQSGRVIGFCGLKYLPDLHEVDVGYRLMPEFWGRGFATEACAACLDFGFRILQLNQIIAMVMPANASSIGVVRKCGMRCEGEVFYEGIPVLRFVKTNASASGSVDPV</sequence>
<evidence type="ECO:0000313" key="3">
    <source>
        <dbReference type="Proteomes" id="UP000316476"/>
    </source>
</evidence>
<keyword evidence="2" id="KW-0012">Acyltransferase</keyword>
<dbReference type="GO" id="GO:0004145">
    <property type="term" value="F:diamine N-acetyltransferase activity"/>
    <property type="evidence" value="ECO:0007669"/>
    <property type="project" value="UniProtKB-EC"/>
</dbReference>
<dbReference type="EC" id="2.3.1.57" evidence="2"/>
<proteinExistence type="predicted"/>
<feature type="domain" description="N-acetyltransferase" evidence="1">
    <location>
        <begin position="11"/>
        <end position="168"/>
    </location>
</feature>
<dbReference type="PANTHER" id="PTHR43792">
    <property type="entry name" value="GNAT FAMILY, PUTATIVE (AFU_ORTHOLOGUE AFUA_3G00765)-RELATED-RELATED"/>
    <property type="match status" value="1"/>
</dbReference>
<keyword evidence="2" id="KW-0808">Transferase</keyword>
<dbReference type="AlphaFoldDB" id="A0A5C6FMW1"/>
<dbReference type="OrthoDB" id="9795206at2"/>
<dbReference type="InterPro" id="IPR000182">
    <property type="entry name" value="GNAT_dom"/>
</dbReference>
<dbReference type="InterPro" id="IPR051531">
    <property type="entry name" value="N-acetyltransferase"/>
</dbReference>
<dbReference type="RefSeq" id="WP_146416056.1">
    <property type="nucleotide sequence ID" value="NZ_SJPZ01000002.1"/>
</dbReference>
<dbReference type="EMBL" id="SJPZ01000002">
    <property type="protein sequence ID" value="TWU63455.1"/>
    <property type="molecule type" value="Genomic_DNA"/>
</dbReference>